<keyword evidence="1" id="KW-0812">Transmembrane</keyword>
<proteinExistence type="predicted"/>
<dbReference type="EMBL" id="BAAANT010000023">
    <property type="protein sequence ID" value="GAA2148237.1"/>
    <property type="molecule type" value="Genomic_DNA"/>
</dbReference>
<protein>
    <recommendedName>
        <fullName evidence="4">Septum formation-related domain-containing protein</fullName>
    </recommendedName>
</protein>
<accession>A0ABP5LNC5</accession>
<keyword evidence="1" id="KW-0472">Membrane</keyword>
<dbReference type="RefSeq" id="WP_344466919.1">
    <property type="nucleotide sequence ID" value="NZ_BAAANT010000023.1"/>
</dbReference>
<sequence length="180" mass="19324">MTDEPTERRPRRARAAVIVVLALALVAAVTVLLWPDARKKAALPPPPTAPSTSSAPSPSPTKVLPYPYFLPGTCFDHPQLSTVITRAEARPCAQGHDGEAIADVVLPEGLTSDTQIGRALREACKTPLAQWEQRQGGGGPYYGFPLGPYLQYYEAGMRDATCTLTASDRQGGRKLTGLLR</sequence>
<name>A0ABP5LNC5_9ACTN</name>
<organism evidence="2 3">
    <name type="scientific">Kitasatospora kazusensis</name>
    <dbReference type="NCBI Taxonomy" id="407974"/>
    <lineage>
        <taxon>Bacteria</taxon>
        <taxon>Bacillati</taxon>
        <taxon>Actinomycetota</taxon>
        <taxon>Actinomycetes</taxon>
        <taxon>Kitasatosporales</taxon>
        <taxon>Streptomycetaceae</taxon>
        <taxon>Kitasatospora</taxon>
    </lineage>
</organism>
<evidence type="ECO:0000313" key="3">
    <source>
        <dbReference type="Proteomes" id="UP001422759"/>
    </source>
</evidence>
<keyword evidence="3" id="KW-1185">Reference proteome</keyword>
<feature type="transmembrane region" description="Helical" evidence="1">
    <location>
        <begin position="15"/>
        <end position="34"/>
    </location>
</feature>
<dbReference type="Proteomes" id="UP001422759">
    <property type="component" value="Unassembled WGS sequence"/>
</dbReference>
<comment type="caution">
    <text evidence="2">The sequence shown here is derived from an EMBL/GenBank/DDBJ whole genome shotgun (WGS) entry which is preliminary data.</text>
</comment>
<evidence type="ECO:0000313" key="2">
    <source>
        <dbReference type="EMBL" id="GAA2148237.1"/>
    </source>
</evidence>
<keyword evidence="1" id="KW-1133">Transmembrane helix</keyword>
<evidence type="ECO:0008006" key="4">
    <source>
        <dbReference type="Google" id="ProtNLM"/>
    </source>
</evidence>
<evidence type="ECO:0000256" key="1">
    <source>
        <dbReference type="SAM" id="Phobius"/>
    </source>
</evidence>
<reference evidence="3" key="1">
    <citation type="journal article" date="2019" name="Int. J. Syst. Evol. Microbiol.">
        <title>The Global Catalogue of Microorganisms (GCM) 10K type strain sequencing project: providing services to taxonomists for standard genome sequencing and annotation.</title>
        <authorList>
            <consortium name="The Broad Institute Genomics Platform"/>
            <consortium name="The Broad Institute Genome Sequencing Center for Infectious Disease"/>
            <person name="Wu L."/>
            <person name="Ma J."/>
        </authorList>
    </citation>
    <scope>NUCLEOTIDE SEQUENCE [LARGE SCALE GENOMIC DNA]</scope>
    <source>
        <strain evidence="3">JCM 14560</strain>
    </source>
</reference>
<gene>
    <name evidence="2" type="ORF">GCM10009760_39980</name>
</gene>